<sequence>MTRGKFGKSPGLNKKTFDKKRKLINNQLRKKFDRQFVTNRIIHYYECGIVKFHRGDKIHCLGRGFAES</sequence>
<protein>
    <submittedName>
        <fullName evidence="1">Uncharacterized protein</fullName>
    </submittedName>
</protein>
<organism evidence="1">
    <name type="scientific">Magallana gigas</name>
    <name type="common">Pacific oyster</name>
    <name type="synonym">Crassostrea gigas</name>
    <dbReference type="NCBI Taxonomy" id="29159"/>
    <lineage>
        <taxon>Eukaryota</taxon>
        <taxon>Metazoa</taxon>
        <taxon>Spiralia</taxon>
        <taxon>Lophotrochozoa</taxon>
        <taxon>Mollusca</taxon>
        <taxon>Bivalvia</taxon>
        <taxon>Autobranchia</taxon>
        <taxon>Pteriomorphia</taxon>
        <taxon>Ostreida</taxon>
        <taxon>Ostreoidea</taxon>
        <taxon>Ostreidae</taxon>
        <taxon>Magallana</taxon>
    </lineage>
</organism>
<dbReference type="InParanoid" id="K1QKH6"/>
<evidence type="ECO:0000313" key="1">
    <source>
        <dbReference type="EMBL" id="EKC34328.1"/>
    </source>
</evidence>
<reference evidence="1" key="1">
    <citation type="journal article" date="2012" name="Nature">
        <title>The oyster genome reveals stress adaptation and complexity of shell formation.</title>
        <authorList>
            <person name="Zhang G."/>
            <person name="Fang X."/>
            <person name="Guo X."/>
            <person name="Li L."/>
            <person name="Luo R."/>
            <person name="Xu F."/>
            <person name="Yang P."/>
            <person name="Zhang L."/>
            <person name="Wang X."/>
            <person name="Qi H."/>
            <person name="Xiong Z."/>
            <person name="Que H."/>
            <person name="Xie Y."/>
            <person name="Holland P.W."/>
            <person name="Paps J."/>
            <person name="Zhu Y."/>
            <person name="Wu F."/>
            <person name="Chen Y."/>
            <person name="Wang J."/>
            <person name="Peng C."/>
            <person name="Meng J."/>
            <person name="Yang L."/>
            <person name="Liu J."/>
            <person name="Wen B."/>
            <person name="Zhang N."/>
            <person name="Huang Z."/>
            <person name="Zhu Q."/>
            <person name="Feng Y."/>
            <person name="Mount A."/>
            <person name="Hedgecock D."/>
            <person name="Xu Z."/>
            <person name="Liu Y."/>
            <person name="Domazet-Loso T."/>
            <person name="Du Y."/>
            <person name="Sun X."/>
            <person name="Zhang S."/>
            <person name="Liu B."/>
            <person name="Cheng P."/>
            <person name="Jiang X."/>
            <person name="Li J."/>
            <person name="Fan D."/>
            <person name="Wang W."/>
            <person name="Fu W."/>
            <person name="Wang T."/>
            <person name="Wang B."/>
            <person name="Zhang J."/>
            <person name="Peng Z."/>
            <person name="Li Y."/>
            <person name="Li N."/>
            <person name="Wang J."/>
            <person name="Chen M."/>
            <person name="He Y."/>
            <person name="Tan F."/>
            <person name="Song X."/>
            <person name="Zheng Q."/>
            <person name="Huang R."/>
            <person name="Yang H."/>
            <person name="Du X."/>
            <person name="Chen L."/>
            <person name="Yang M."/>
            <person name="Gaffney P.M."/>
            <person name="Wang S."/>
            <person name="Luo L."/>
            <person name="She Z."/>
            <person name="Ming Y."/>
            <person name="Huang W."/>
            <person name="Zhang S."/>
            <person name="Huang B."/>
            <person name="Zhang Y."/>
            <person name="Qu T."/>
            <person name="Ni P."/>
            <person name="Miao G."/>
            <person name="Wang J."/>
            <person name="Wang Q."/>
            <person name="Steinberg C.E."/>
            <person name="Wang H."/>
            <person name="Li N."/>
            <person name="Qian L."/>
            <person name="Zhang G."/>
            <person name="Li Y."/>
            <person name="Yang H."/>
            <person name="Liu X."/>
            <person name="Wang J."/>
            <person name="Yin Y."/>
            <person name="Wang J."/>
        </authorList>
    </citation>
    <scope>NUCLEOTIDE SEQUENCE [LARGE SCALE GENOMIC DNA]</scope>
    <source>
        <strain evidence="1">05x7-T-G4-1.051#20</strain>
    </source>
</reference>
<proteinExistence type="predicted"/>
<dbReference type="AlphaFoldDB" id="K1QKH6"/>
<accession>K1QKH6</accession>
<dbReference type="HOGENOM" id="CLU_2796477_0_0_1"/>
<name>K1QKH6_MAGGI</name>
<gene>
    <name evidence="1" type="ORF">CGI_10023432</name>
</gene>
<dbReference type="EMBL" id="JH817736">
    <property type="protein sequence ID" value="EKC34328.1"/>
    <property type="molecule type" value="Genomic_DNA"/>
</dbReference>